<keyword evidence="2" id="KW-1133">Transmembrane helix</keyword>
<feature type="region of interest" description="Disordered" evidence="1">
    <location>
        <begin position="1"/>
        <end position="40"/>
    </location>
</feature>
<evidence type="ECO:0000313" key="4">
    <source>
        <dbReference type="Proteomes" id="UP000291084"/>
    </source>
</evidence>
<name>A0A0S3T517_PHAAN</name>
<feature type="transmembrane region" description="Helical" evidence="2">
    <location>
        <begin position="43"/>
        <end position="63"/>
    </location>
</feature>
<keyword evidence="2" id="KW-0812">Transmembrane</keyword>
<gene>
    <name evidence="3" type="primary">Vigan.10G178400</name>
    <name evidence="3" type="ORF">VIGAN_10178400</name>
</gene>
<evidence type="ECO:0000313" key="3">
    <source>
        <dbReference type="EMBL" id="BAU00210.1"/>
    </source>
</evidence>
<dbReference type="Proteomes" id="UP000291084">
    <property type="component" value="Chromosome 10"/>
</dbReference>
<proteinExistence type="predicted"/>
<dbReference type="EMBL" id="AP015043">
    <property type="protein sequence ID" value="BAU00210.1"/>
    <property type="molecule type" value="Genomic_DNA"/>
</dbReference>
<dbReference type="AlphaFoldDB" id="A0A0S3T517"/>
<sequence length="87" mass="9708">MKRHRYGPGQTKLPLLGPINGVDRLRGPGLDRSSSGPRPPLRLYRSVVIISVFLSLSFSLVPFHTEDFNFHASSIYSIKTEIPNCKA</sequence>
<protein>
    <submittedName>
        <fullName evidence="3">Uncharacterized protein</fullName>
    </submittedName>
</protein>
<evidence type="ECO:0000256" key="2">
    <source>
        <dbReference type="SAM" id="Phobius"/>
    </source>
</evidence>
<organism evidence="3 4">
    <name type="scientific">Vigna angularis var. angularis</name>
    <dbReference type="NCBI Taxonomy" id="157739"/>
    <lineage>
        <taxon>Eukaryota</taxon>
        <taxon>Viridiplantae</taxon>
        <taxon>Streptophyta</taxon>
        <taxon>Embryophyta</taxon>
        <taxon>Tracheophyta</taxon>
        <taxon>Spermatophyta</taxon>
        <taxon>Magnoliopsida</taxon>
        <taxon>eudicotyledons</taxon>
        <taxon>Gunneridae</taxon>
        <taxon>Pentapetalae</taxon>
        <taxon>rosids</taxon>
        <taxon>fabids</taxon>
        <taxon>Fabales</taxon>
        <taxon>Fabaceae</taxon>
        <taxon>Papilionoideae</taxon>
        <taxon>50 kb inversion clade</taxon>
        <taxon>NPAAA clade</taxon>
        <taxon>indigoferoid/millettioid clade</taxon>
        <taxon>Phaseoleae</taxon>
        <taxon>Vigna</taxon>
    </lineage>
</organism>
<reference evidence="3 4" key="1">
    <citation type="journal article" date="2015" name="Sci. Rep.">
        <title>The power of single molecule real-time sequencing technology in the de novo assembly of a eukaryotic genome.</title>
        <authorList>
            <person name="Sakai H."/>
            <person name="Naito K."/>
            <person name="Ogiso-Tanaka E."/>
            <person name="Takahashi Y."/>
            <person name="Iseki K."/>
            <person name="Muto C."/>
            <person name="Satou K."/>
            <person name="Teruya K."/>
            <person name="Shiroma A."/>
            <person name="Shimoji M."/>
            <person name="Hirano T."/>
            <person name="Itoh T."/>
            <person name="Kaga A."/>
            <person name="Tomooka N."/>
        </authorList>
    </citation>
    <scope>NUCLEOTIDE SEQUENCE [LARGE SCALE GENOMIC DNA]</scope>
    <source>
        <strain evidence="4">cv. Shumari</strain>
    </source>
</reference>
<accession>A0A0S3T517</accession>
<keyword evidence="4" id="KW-1185">Reference proteome</keyword>
<evidence type="ECO:0000256" key="1">
    <source>
        <dbReference type="SAM" id="MobiDB-lite"/>
    </source>
</evidence>
<keyword evidence="2" id="KW-0472">Membrane</keyword>